<comment type="caution">
    <text evidence="1">The sequence shown here is derived from an EMBL/GenBank/DDBJ whole genome shotgun (WGS) entry which is preliminary data.</text>
</comment>
<evidence type="ECO:0000313" key="2">
    <source>
        <dbReference type="Proteomes" id="UP000076482"/>
    </source>
</evidence>
<dbReference type="EMBL" id="LJKE01000079">
    <property type="protein sequence ID" value="KZD58844.1"/>
    <property type="molecule type" value="Genomic_DNA"/>
</dbReference>
<name>A0A164MEZ5_BACCE</name>
<dbReference type="Proteomes" id="UP000076482">
    <property type="component" value="Unassembled WGS sequence"/>
</dbReference>
<proteinExistence type="predicted"/>
<dbReference type="PATRIC" id="fig|1396.535.peg.1224"/>
<protein>
    <submittedName>
        <fullName evidence="1">Uncharacterized protein</fullName>
    </submittedName>
</protein>
<gene>
    <name evidence="1" type="ORF">B4088_4192</name>
</gene>
<organism evidence="1 2">
    <name type="scientific">Bacillus cereus</name>
    <dbReference type="NCBI Taxonomy" id="1396"/>
    <lineage>
        <taxon>Bacteria</taxon>
        <taxon>Bacillati</taxon>
        <taxon>Bacillota</taxon>
        <taxon>Bacilli</taxon>
        <taxon>Bacillales</taxon>
        <taxon>Bacillaceae</taxon>
        <taxon>Bacillus</taxon>
        <taxon>Bacillus cereus group</taxon>
    </lineage>
</organism>
<dbReference type="AlphaFoldDB" id="A0A164MEZ5"/>
<accession>A0A164MEZ5</accession>
<sequence length="40" mass="4603">MGEHTFSSEIKAIRLKSLMFNLVLEEFLKSVSNTFITVNK</sequence>
<evidence type="ECO:0000313" key="1">
    <source>
        <dbReference type="EMBL" id="KZD58844.1"/>
    </source>
</evidence>
<reference evidence="1 2" key="1">
    <citation type="submission" date="2015-09" db="EMBL/GenBank/DDBJ databases">
        <title>Bacillus cereus food isolates.</title>
        <authorList>
            <person name="Boekhorst J."/>
        </authorList>
    </citation>
    <scope>NUCLEOTIDE SEQUENCE [LARGE SCALE GENOMIC DNA]</scope>
    <source>
        <strain evidence="1 2">B4088</strain>
    </source>
</reference>